<keyword evidence="3" id="KW-1185">Reference proteome</keyword>
<feature type="region of interest" description="Disordered" evidence="1">
    <location>
        <begin position="195"/>
        <end position="214"/>
    </location>
</feature>
<dbReference type="Proteomes" id="UP000027238">
    <property type="component" value="Unassembled WGS sequence"/>
</dbReference>
<feature type="region of interest" description="Disordered" evidence="1">
    <location>
        <begin position="231"/>
        <end position="263"/>
    </location>
</feature>
<dbReference type="EMBL" id="JMSE01000724">
    <property type="protein sequence ID" value="KDN68127.1"/>
    <property type="molecule type" value="Genomic_DNA"/>
</dbReference>
<sequence length="285" mass="32879">MFAQCGDSWLPEKVPASDKSDESDESEECEELTSPPGLLYPNNIHVNPENYADDMGWRNRPRDIISALAGFGFDLVKILLRFAAVGQSGRDRLRKWFIDSCPALEWSNFGFLFQDYRRPQFARNGKYRGSGMYDTLSSNRVESHPRRCSFSETYQQRAWVFLDDARFYPSPSHSNPWQIFGWVLVDRAGFRISPSSEMPHFPTRSEYSDQRRGSYRYEDNPEALDELRAQHRSQKWHDEQGGISPGSAKAENPQDSKLEKEHQVSLPSILSVNGRHVSTLCPFWE</sequence>
<feature type="region of interest" description="Disordered" evidence="1">
    <location>
        <begin position="1"/>
        <end position="39"/>
    </location>
</feature>
<evidence type="ECO:0000256" key="1">
    <source>
        <dbReference type="SAM" id="MobiDB-lite"/>
    </source>
</evidence>
<dbReference type="HOGENOM" id="CLU_976630_0_0_1"/>
<name>A0A066XGS8_COLSU</name>
<evidence type="ECO:0000313" key="3">
    <source>
        <dbReference type="Proteomes" id="UP000027238"/>
    </source>
</evidence>
<dbReference type="OrthoDB" id="4849025at2759"/>
<dbReference type="eggNOG" id="ENOG502T4IX">
    <property type="taxonomic scope" value="Eukaryota"/>
</dbReference>
<feature type="compositionally biased region" description="Basic and acidic residues" evidence="1">
    <location>
        <begin position="252"/>
        <end position="263"/>
    </location>
</feature>
<gene>
    <name evidence="2" type="ORF">CSUB01_10907</name>
</gene>
<accession>A0A066XGS8</accession>
<organism evidence="2 3">
    <name type="scientific">Colletotrichum sublineola</name>
    <name type="common">Sorghum anthracnose fungus</name>
    <dbReference type="NCBI Taxonomy" id="1173701"/>
    <lineage>
        <taxon>Eukaryota</taxon>
        <taxon>Fungi</taxon>
        <taxon>Dikarya</taxon>
        <taxon>Ascomycota</taxon>
        <taxon>Pezizomycotina</taxon>
        <taxon>Sordariomycetes</taxon>
        <taxon>Hypocreomycetidae</taxon>
        <taxon>Glomerellales</taxon>
        <taxon>Glomerellaceae</taxon>
        <taxon>Colletotrichum</taxon>
        <taxon>Colletotrichum graminicola species complex</taxon>
    </lineage>
</organism>
<proteinExistence type="predicted"/>
<dbReference type="AlphaFoldDB" id="A0A066XGS8"/>
<feature type="compositionally biased region" description="Acidic residues" evidence="1">
    <location>
        <begin position="21"/>
        <end position="31"/>
    </location>
</feature>
<reference evidence="3" key="1">
    <citation type="journal article" date="2014" name="Genome Announc.">
        <title>Draft genome sequence of Colletotrichum sublineola, a destructive pathogen of cultivated sorghum.</title>
        <authorList>
            <person name="Baroncelli R."/>
            <person name="Sanz-Martin J.M."/>
            <person name="Rech G.E."/>
            <person name="Sukno S.A."/>
            <person name="Thon M.R."/>
        </authorList>
    </citation>
    <scope>NUCLEOTIDE SEQUENCE [LARGE SCALE GENOMIC DNA]</scope>
    <source>
        <strain evidence="3">TX430BB</strain>
    </source>
</reference>
<protein>
    <submittedName>
        <fullName evidence="2">Uncharacterized protein</fullName>
    </submittedName>
</protein>
<evidence type="ECO:0000313" key="2">
    <source>
        <dbReference type="EMBL" id="KDN68127.1"/>
    </source>
</evidence>
<comment type="caution">
    <text evidence="2">The sequence shown here is derived from an EMBL/GenBank/DDBJ whole genome shotgun (WGS) entry which is preliminary data.</text>
</comment>
<feature type="compositionally biased region" description="Basic and acidic residues" evidence="1">
    <location>
        <begin position="231"/>
        <end position="240"/>
    </location>
</feature>